<sequence>MLENLTYFLNGASLSFFAMGAFHMAIYARQSKSRPHYLFTICLIWMALIELKEFFLSHDAAYNYEILGPGFTFPDLFTLALLSLFFFELVMPGRITARYSLKLLSPFVLLGGAYWLGTAFEPRTVYASLPELLKDLPSFLPTVLLLYTLYTVGYCLFALTRIVLYSIRYSREIAQAYSFTERIHLQWLRWMSALLAFYLLSYIIIILFFSNIWFTILIYILTLTVWGILYGCILQYRIPDIIRDYWQPLPEEEPIEENPEINLAEGKGRAASLREQLQEAIVQRKLYLNPGLTIIDLACECGTNRTQLSLLLNKELGLSFRDYINHCRIQYAALPLLEDEEAGHKIEEVALLSGFGSTATFYRAFAKEKGMAPQQWQESIRKSRTRGGEDNGLREITGLQEECP</sequence>
<dbReference type="GO" id="GO:0043565">
    <property type="term" value="F:sequence-specific DNA binding"/>
    <property type="evidence" value="ECO:0007669"/>
    <property type="project" value="InterPro"/>
</dbReference>
<keyword evidence="5" id="KW-0812">Transmembrane</keyword>
<dbReference type="PROSITE" id="PS00041">
    <property type="entry name" value="HTH_ARAC_FAMILY_1"/>
    <property type="match status" value="1"/>
</dbReference>
<dbReference type="PANTHER" id="PTHR43280">
    <property type="entry name" value="ARAC-FAMILY TRANSCRIPTIONAL REGULATOR"/>
    <property type="match status" value="1"/>
</dbReference>
<evidence type="ECO:0000313" key="8">
    <source>
        <dbReference type="Proteomes" id="UP000005819"/>
    </source>
</evidence>
<evidence type="ECO:0000256" key="5">
    <source>
        <dbReference type="SAM" id="Phobius"/>
    </source>
</evidence>
<dbReference type="EMBL" id="ABFK02000016">
    <property type="protein sequence ID" value="EDS04295.1"/>
    <property type="molecule type" value="Genomic_DNA"/>
</dbReference>
<proteinExistence type="predicted"/>
<feature type="transmembrane region" description="Helical" evidence="5">
    <location>
        <begin position="187"/>
        <end position="210"/>
    </location>
</feature>
<name>B0MTS9_9BACT</name>
<dbReference type="InterPro" id="IPR018062">
    <property type="entry name" value="HTH_AraC-typ_CS"/>
</dbReference>
<feature type="domain" description="HTH araC/xylS-type" evidence="6">
    <location>
        <begin position="271"/>
        <end position="379"/>
    </location>
</feature>
<gene>
    <name evidence="7" type="ORF">ALIPUT_00166</name>
</gene>
<comment type="caution">
    <text evidence="7">The sequence shown here is derived from an EMBL/GenBank/DDBJ whole genome shotgun (WGS) entry which is preliminary data.</text>
</comment>
<dbReference type="InterPro" id="IPR018060">
    <property type="entry name" value="HTH_AraC"/>
</dbReference>
<dbReference type="SUPFAM" id="SSF46689">
    <property type="entry name" value="Homeodomain-like"/>
    <property type="match status" value="1"/>
</dbReference>
<keyword evidence="1" id="KW-0805">Transcription regulation</keyword>
<reference evidence="7" key="1">
    <citation type="submission" date="2007-10" db="EMBL/GenBank/DDBJ databases">
        <authorList>
            <person name="Fulton L."/>
            <person name="Clifton S."/>
            <person name="Fulton B."/>
            <person name="Xu J."/>
            <person name="Minx P."/>
            <person name="Pepin K.H."/>
            <person name="Johnson M."/>
            <person name="Thiruvilangam P."/>
            <person name="Bhonagiri V."/>
            <person name="Nash W.E."/>
            <person name="Mardis E.R."/>
            <person name="Wilson R.K."/>
        </authorList>
    </citation>
    <scope>NUCLEOTIDE SEQUENCE [LARGE SCALE GENOMIC DNA]</scope>
    <source>
        <strain evidence="7">DSM 17216</strain>
    </source>
</reference>
<accession>B0MTS9</accession>
<feature type="transmembrane region" description="Helical" evidence="5">
    <location>
        <begin position="35"/>
        <end position="51"/>
    </location>
</feature>
<evidence type="ECO:0000256" key="3">
    <source>
        <dbReference type="ARBA" id="ARBA00023163"/>
    </source>
</evidence>
<feature type="transmembrane region" description="Helical" evidence="5">
    <location>
        <begin position="6"/>
        <end position="28"/>
    </location>
</feature>
<dbReference type="HOGENOM" id="CLU_041408_0_0_10"/>
<dbReference type="PROSITE" id="PS01124">
    <property type="entry name" value="HTH_ARAC_FAMILY_2"/>
    <property type="match status" value="1"/>
</dbReference>
<dbReference type="PANTHER" id="PTHR43280:SF2">
    <property type="entry name" value="HTH-TYPE TRANSCRIPTIONAL REGULATOR EXSA"/>
    <property type="match status" value="1"/>
</dbReference>
<feature type="region of interest" description="Disordered" evidence="4">
    <location>
        <begin position="373"/>
        <end position="404"/>
    </location>
</feature>
<dbReference type="Gene3D" id="1.10.10.60">
    <property type="entry name" value="Homeodomain-like"/>
    <property type="match status" value="2"/>
</dbReference>
<evidence type="ECO:0000256" key="4">
    <source>
        <dbReference type="SAM" id="MobiDB-lite"/>
    </source>
</evidence>
<feature type="transmembrane region" description="Helical" evidence="5">
    <location>
        <begin position="216"/>
        <end position="236"/>
    </location>
</feature>
<keyword evidence="8" id="KW-1185">Reference proteome</keyword>
<feature type="transmembrane region" description="Helical" evidence="5">
    <location>
        <begin position="71"/>
        <end position="91"/>
    </location>
</feature>
<feature type="transmembrane region" description="Helical" evidence="5">
    <location>
        <begin position="103"/>
        <end position="120"/>
    </location>
</feature>
<keyword evidence="5" id="KW-0472">Membrane</keyword>
<feature type="transmembrane region" description="Helical" evidence="5">
    <location>
        <begin position="140"/>
        <end position="167"/>
    </location>
</feature>
<evidence type="ECO:0000256" key="1">
    <source>
        <dbReference type="ARBA" id="ARBA00023015"/>
    </source>
</evidence>
<dbReference type="AlphaFoldDB" id="B0MTS9"/>
<dbReference type="OrthoDB" id="1157591at2"/>
<evidence type="ECO:0000313" key="7">
    <source>
        <dbReference type="EMBL" id="EDS04295.1"/>
    </source>
</evidence>
<dbReference type="Pfam" id="PF12833">
    <property type="entry name" value="HTH_18"/>
    <property type="match status" value="1"/>
</dbReference>
<keyword evidence="5" id="KW-1133">Transmembrane helix</keyword>
<dbReference type="eggNOG" id="COG4977">
    <property type="taxonomic scope" value="Bacteria"/>
</dbReference>
<keyword evidence="2" id="KW-0238">DNA-binding</keyword>
<reference evidence="7" key="2">
    <citation type="submission" date="2013-09" db="EMBL/GenBank/DDBJ databases">
        <title>Draft genome sequence of Alistipes putredinis (DSM 17216).</title>
        <authorList>
            <person name="Sudarsanam P."/>
            <person name="Ley R."/>
            <person name="Guruge J."/>
            <person name="Turnbaugh P.J."/>
            <person name="Mahowald M."/>
            <person name="Liep D."/>
            <person name="Gordon J."/>
        </authorList>
    </citation>
    <scope>NUCLEOTIDE SEQUENCE</scope>
    <source>
        <strain evidence="7">DSM 17216</strain>
    </source>
</reference>
<dbReference type="InterPro" id="IPR009057">
    <property type="entry name" value="Homeodomain-like_sf"/>
</dbReference>
<dbReference type="SMART" id="SM00342">
    <property type="entry name" value="HTH_ARAC"/>
    <property type="match status" value="1"/>
</dbReference>
<protein>
    <submittedName>
        <fullName evidence="7">Transcriptional regulator, AraC family</fullName>
    </submittedName>
</protein>
<organism evidence="7 8">
    <name type="scientific">Alistipes putredinis DSM 17216</name>
    <dbReference type="NCBI Taxonomy" id="445970"/>
    <lineage>
        <taxon>Bacteria</taxon>
        <taxon>Pseudomonadati</taxon>
        <taxon>Bacteroidota</taxon>
        <taxon>Bacteroidia</taxon>
        <taxon>Bacteroidales</taxon>
        <taxon>Rikenellaceae</taxon>
        <taxon>Alistipes</taxon>
    </lineage>
</organism>
<dbReference type="Proteomes" id="UP000005819">
    <property type="component" value="Unassembled WGS sequence"/>
</dbReference>
<evidence type="ECO:0000256" key="2">
    <source>
        <dbReference type="ARBA" id="ARBA00023125"/>
    </source>
</evidence>
<keyword evidence="3" id="KW-0804">Transcription</keyword>
<dbReference type="GO" id="GO:0003700">
    <property type="term" value="F:DNA-binding transcription factor activity"/>
    <property type="evidence" value="ECO:0007669"/>
    <property type="project" value="InterPro"/>
</dbReference>
<evidence type="ECO:0000259" key="6">
    <source>
        <dbReference type="PROSITE" id="PS01124"/>
    </source>
</evidence>